<dbReference type="CDD" id="cd11715">
    <property type="entry name" value="THUMP_AdoMetMT"/>
    <property type="match status" value="1"/>
</dbReference>
<accession>A0ABN0B049</accession>
<evidence type="ECO:0000256" key="2">
    <source>
        <dbReference type="ARBA" id="ARBA00022679"/>
    </source>
</evidence>
<sequence>MLYESMQSSMLPRDNEQTNKASAARDALADASTSTATAEQCYEFFATCPRGFEQLLARELASLQLDRIRPLSGRVSFFGTVFDGYRACLCSRIASRIICVIARVDASCAEELYQHVCAIRWEDHITQYTRIAVSAHGTNTKLTNTQFVALKTKDAIVDTCLTHTGWRPEIDVHAPNLTIDVHLSQNRATVGIDFSGTALCIRGYERKLAAPRPQAAGKSGVRGGLSGRGFLAANPFDKHKSAASSPSLRSDYACALLSYARWFAACRHPHPTLVVLSTSHKELIVEAVAQALGVAPGKQRMHWGFEGWKQHNAQSWKRALAQSETHERAQQEQVECVHVQVLTIDAAHTMRTDALIAALRSYGVNPDYVDIRSAPLDAGAQPAKANVQKTAAAGAGTGTRTDGAAADEQEPCYIADVTAAHVHNDAACCQALVQLRSFIAYVDVQTQTQPQEELQEQLKTQAAAVVYAPADLLALLRETHYPMQQAPLLTQKGRDSMTCAQLKGNAHTQAQVVLAGDFTNGEKRSYSVLDEGAQQFADRLKKMYKQRRAAAQAQDVSCYRIYDCDLPDFALSIDMYAEDADYVREFGRAYHEPAQFLMIDEYAAPREIDAHKAKRRLYDAIQLASLICNVPYARIYVHKRTRAKGGSQYSEQAQSTKFVPKPRIDSRDDCDERRVLTRIPAGSHLIDESGLCFEVNFTERHDCGIFLDLRDIRSEIREMAKQTHGSKRFLNLFAYTGTSTCYAADGGAKFTTTVDMSAPSLAWAQRNMARNGFTGSEHEFVQADVLEWVQDMRHSANRWDLILCDVPTFSNSSRMKRSSWDVQRDHAELIITLSRLLTKNGKAIFSCNLRTFTLDADTLAKARVHVEPLGSASVPFDFARSKHVHRAFIITREQSA</sequence>
<gene>
    <name evidence="6" type="ORF">HMPREF9248_0817</name>
</gene>
<dbReference type="Gene3D" id="3.40.50.150">
    <property type="entry name" value="Vaccinia Virus protein VP39"/>
    <property type="match status" value="1"/>
</dbReference>
<evidence type="ECO:0000256" key="3">
    <source>
        <dbReference type="ARBA" id="ARBA00022691"/>
    </source>
</evidence>
<dbReference type="Gene3D" id="3.30.2130.30">
    <property type="match status" value="1"/>
</dbReference>
<comment type="caution">
    <text evidence="6">The sequence shown here is derived from an EMBL/GenBank/DDBJ whole genome shotgun (WGS) entry which is preliminary data.</text>
</comment>
<name>A0ABN0B049_9ACTN</name>
<dbReference type="InterPro" id="IPR017244">
    <property type="entry name" value="23SrRNA_methyltr_KL"/>
</dbReference>
<dbReference type="InterPro" id="IPR054170">
    <property type="entry name" value="RlmL_1st"/>
</dbReference>
<keyword evidence="1" id="KW-0489">Methyltransferase</keyword>
<dbReference type="PROSITE" id="PS51165">
    <property type="entry name" value="THUMP"/>
    <property type="match status" value="1"/>
</dbReference>
<protein>
    <recommendedName>
        <fullName evidence="5">THUMP domain-containing protein</fullName>
    </recommendedName>
</protein>
<dbReference type="Pfam" id="PF02926">
    <property type="entry name" value="THUMP"/>
    <property type="match status" value="1"/>
</dbReference>
<keyword evidence="2" id="KW-0808">Transferase</keyword>
<dbReference type="Proteomes" id="UP000004431">
    <property type="component" value="Unassembled WGS sequence"/>
</dbReference>
<dbReference type="Gene3D" id="3.30.750.80">
    <property type="entry name" value="RNA methyltransferase domain (HRMD) like"/>
    <property type="match status" value="1"/>
</dbReference>
<dbReference type="EMBL" id="AEDQ01000021">
    <property type="protein sequence ID" value="EFL44034.1"/>
    <property type="molecule type" value="Genomic_DNA"/>
</dbReference>
<proteinExistence type="predicted"/>
<evidence type="ECO:0000313" key="7">
    <source>
        <dbReference type="Proteomes" id="UP000004431"/>
    </source>
</evidence>
<evidence type="ECO:0000256" key="1">
    <source>
        <dbReference type="ARBA" id="ARBA00022603"/>
    </source>
</evidence>
<keyword evidence="3" id="KW-0949">S-adenosyl-L-methionine</keyword>
<keyword evidence="4" id="KW-0694">RNA-binding</keyword>
<evidence type="ECO:0000313" key="6">
    <source>
        <dbReference type="EMBL" id="EFL44034.1"/>
    </source>
</evidence>
<dbReference type="CDD" id="cd02440">
    <property type="entry name" value="AdoMet_MTases"/>
    <property type="match status" value="1"/>
</dbReference>
<dbReference type="Pfam" id="PF22020">
    <property type="entry name" value="RlmL_1st"/>
    <property type="match status" value="1"/>
</dbReference>
<dbReference type="PANTHER" id="PTHR47313:SF1">
    <property type="entry name" value="RIBOSOMAL RNA LARGE SUBUNIT METHYLTRANSFERASE K_L"/>
    <property type="match status" value="1"/>
</dbReference>
<dbReference type="InterPro" id="IPR004114">
    <property type="entry name" value="THUMP_dom"/>
</dbReference>
<dbReference type="SUPFAM" id="SSF53335">
    <property type="entry name" value="S-adenosyl-L-methionine-dependent methyltransferases"/>
    <property type="match status" value="1"/>
</dbReference>
<dbReference type="PANTHER" id="PTHR47313">
    <property type="entry name" value="RIBOSOMAL RNA LARGE SUBUNIT METHYLTRANSFERASE K/L"/>
    <property type="match status" value="1"/>
</dbReference>
<feature type="domain" description="THUMP" evidence="5">
    <location>
        <begin position="83"/>
        <end position="194"/>
    </location>
</feature>
<dbReference type="InterPro" id="IPR029063">
    <property type="entry name" value="SAM-dependent_MTases_sf"/>
</dbReference>
<dbReference type="PIRSF" id="PIRSF037618">
    <property type="entry name" value="RNA_Mtase_bacteria_prd"/>
    <property type="match status" value="1"/>
</dbReference>
<keyword evidence="7" id="KW-1185">Reference proteome</keyword>
<reference evidence="6 7" key="1">
    <citation type="submission" date="2010-08" db="EMBL/GenBank/DDBJ databases">
        <authorList>
            <person name="Durkin A.S."/>
            <person name="Madupu R."/>
            <person name="Torralba M."/>
            <person name="Gillis M."/>
            <person name="Methe B."/>
            <person name="Sutton G."/>
            <person name="Nelson K.E."/>
        </authorList>
    </citation>
    <scope>NUCLEOTIDE SEQUENCE [LARGE SCALE GENOMIC DNA]</scope>
    <source>
        <strain evidence="6 7">PB189-T1-4</strain>
    </source>
</reference>
<evidence type="ECO:0000256" key="4">
    <source>
        <dbReference type="PROSITE-ProRule" id="PRU00529"/>
    </source>
</evidence>
<organism evidence="6 7">
    <name type="scientific">Fannyhessea vaginae PB189-T1-4</name>
    <dbReference type="NCBI Taxonomy" id="866774"/>
    <lineage>
        <taxon>Bacteria</taxon>
        <taxon>Bacillati</taxon>
        <taxon>Actinomycetota</taxon>
        <taxon>Coriobacteriia</taxon>
        <taxon>Coriobacteriales</taxon>
        <taxon>Atopobiaceae</taxon>
        <taxon>Fannyhessea</taxon>
    </lineage>
</organism>
<dbReference type="SMART" id="SM00981">
    <property type="entry name" value="THUMP"/>
    <property type="match status" value="1"/>
</dbReference>
<evidence type="ECO:0000259" key="5">
    <source>
        <dbReference type="PROSITE" id="PS51165"/>
    </source>
</evidence>
<dbReference type="Pfam" id="PF10672">
    <property type="entry name" value="Methyltrans_SAM"/>
    <property type="match status" value="1"/>
</dbReference>
<dbReference type="InterPro" id="IPR019614">
    <property type="entry name" value="SAM-dep_methyl-trfase"/>
</dbReference>
<dbReference type="RefSeq" id="WP_006304267.1">
    <property type="nucleotide sequence ID" value="NZ_AEDQ01000021.1"/>
</dbReference>